<feature type="domain" description="DDE Tnp4" evidence="3">
    <location>
        <begin position="8"/>
        <end position="65"/>
    </location>
</feature>
<proteinExistence type="predicted"/>
<accession>A0AAU9TRF8</accession>
<evidence type="ECO:0000259" key="3">
    <source>
        <dbReference type="Pfam" id="PF13359"/>
    </source>
</evidence>
<reference evidence="4" key="1">
    <citation type="submission" date="2022-03" db="EMBL/GenBank/DDBJ databases">
        <authorList>
            <person name="Tunstrom K."/>
        </authorList>
    </citation>
    <scope>NUCLEOTIDE SEQUENCE</scope>
</reference>
<comment type="caution">
    <text evidence="4">The sequence shown here is derived from an EMBL/GenBank/DDBJ whole genome shotgun (WGS) entry which is preliminary data.</text>
</comment>
<dbReference type="Pfam" id="PF13359">
    <property type="entry name" value="DDE_Tnp_4"/>
    <property type="match status" value="1"/>
</dbReference>
<keyword evidence="2" id="KW-0479">Metal-binding</keyword>
<sequence length="115" mass="13605">MKPYPGIHERRNKKRIFNYRLSRARRIIENDFGILCVVFRVFTKPIPLKPANCELVVIACVYLHNFLRRNSVSRSMYTPPQTFYIEDSEAFCIREQFANYFISPEGSVPWQNNVA</sequence>
<keyword evidence="5" id="KW-1185">Reference proteome</keyword>
<organism evidence="4 5">
    <name type="scientific">Euphydryas editha</name>
    <name type="common">Edith's checkerspot</name>
    <dbReference type="NCBI Taxonomy" id="104508"/>
    <lineage>
        <taxon>Eukaryota</taxon>
        <taxon>Metazoa</taxon>
        <taxon>Ecdysozoa</taxon>
        <taxon>Arthropoda</taxon>
        <taxon>Hexapoda</taxon>
        <taxon>Insecta</taxon>
        <taxon>Pterygota</taxon>
        <taxon>Neoptera</taxon>
        <taxon>Endopterygota</taxon>
        <taxon>Lepidoptera</taxon>
        <taxon>Glossata</taxon>
        <taxon>Ditrysia</taxon>
        <taxon>Papilionoidea</taxon>
        <taxon>Nymphalidae</taxon>
        <taxon>Nymphalinae</taxon>
        <taxon>Euphydryas</taxon>
    </lineage>
</organism>
<gene>
    <name evidence="4" type="ORF">EEDITHA_LOCUS4630</name>
</gene>
<evidence type="ECO:0000256" key="1">
    <source>
        <dbReference type="ARBA" id="ARBA00001968"/>
    </source>
</evidence>
<dbReference type="Proteomes" id="UP001153954">
    <property type="component" value="Unassembled WGS sequence"/>
</dbReference>
<dbReference type="EMBL" id="CAKOGL010000007">
    <property type="protein sequence ID" value="CAH2088473.1"/>
    <property type="molecule type" value="Genomic_DNA"/>
</dbReference>
<comment type="cofactor">
    <cofactor evidence="1">
        <name>a divalent metal cation</name>
        <dbReference type="ChEBI" id="CHEBI:60240"/>
    </cofactor>
</comment>
<evidence type="ECO:0000256" key="2">
    <source>
        <dbReference type="ARBA" id="ARBA00022723"/>
    </source>
</evidence>
<name>A0AAU9TRF8_EUPED</name>
<protein>
    <recommendedName>
        <fullName evidence="3">DDE Tnp4 domain-containing protein</fullName>
    </recommendedName>
</protein>
<dbReference type="InterPro" id="IPR027806">
    <property type="entry name" value="HARBI1_dom"/>
</dbReference>
<dbReference type="GO" id="GO:0046872">
    <property type="term" value="F:metal ion binding"/>
    <property type="evidence" value="ECO:0007669"/>
    <property type="project" value="UniProtKB-KW"/>
</dbReference>
<evidence type="ECO:0000313" key="5">
    <source>
        <dbReference type="Proteomes" id="UP001153954"/>
    </source>
</evidence>
<evidence type="ECO:0000313" key="4">
    <source>
        <dbReference type="EMBL" id="CAH2088473.1"/>
    </source>
</evidence>
<dbReference type="AlphaFoldDB" id="A0AAU9TRF8"/>